<evidence type="ECO:0000313" key="2">
    <source>
        <dbReference type="Proteomes" id="UP000008493"/>
    </source>
</evidence>
<reference evidence="2" key="1">
    <citation type="journal article" date="2012" name="Proc. Natl. Acad. Sci. U.S.A.">
        <title>Genome sequence of the button mushroom Agaricus bisporus reveals mechanisms governing adaptation to a humic-rich ecological niche.</title>
        <authorList>
            <person name="Morin E."/>
            <person name="Kohler A."/>
            <person name="Baker A.R."/>
            <person name="Foulongne-Oriol M."/>
            <person name="Lombard V."/>
            <person name="Nagy L.G."/>
            <person name="Ohm R.A."/>
            <person name="Patyshakuliyeva A."/>
            <person name="Brun A."/>
            <person name="Aerts A.L."/>
            <person name="Bailey A.M."/>
            <person name="Billette C."/>
            <person name="Coutinho P.M."/>
            <person name="Deakin G."/>
            <person name="Doddapaneni H."/>
            <person name="Floudas D."/>
            <person name="Grimwood J."/>
            <person name="Hilden K."/>
            <person name="Kuees U."/>
            <person name="LaButti K.M."/>
            <person name="Lapidus A."/>
            <person name="Lindquist E.A."/>
            <person name="Lucas S.M."/>
            <person name="Murat C."/>
            <person name="Riley R.W."/>
            <person name="Salamov A.A."/>
            <person name="Schmutz J."/>
            <person name="Subramanian V."/>
            <person name="Woesten H.A.B."/>
            <person name="Xu J."/>
            <person name="Eastwood D.C."/>
            <person name="Foster G.D."/>
            <person name="Sonnenberg A.S."/>
            <person name="Cullen D."/>
            <person name="de Vries R.P."/>
            <person name="Lundell T."/>
            <person name="Hibbett D.S."/>
            <person name="Henrissat B."/>
            <person name="Burton K.S."/>
            <person name="Kerrigan R.W."/>
            <person name="Challen M.P."/>
            <person name="Grigoriev I.V."/>
            <person name="Martin F."/>
        </authorList>
    </citation>
    <scope>NUCLEOTIDE SEQUENCE [LARGE SCALE GENOMIC DNA]</scope>
    <source>
        <strain evidence="2">JB137-S8 / ATCC MYA-4627 / FGSC 10392</strain>
    </source>
</reference>
<sequence>MDSVKHFRWGGFVISLETAADWTTRITGLATNARQYGAMQKAIRAKVHPFKAEFRLVGDSQEELAYMVIMQAERLEHYKRDIPVAQFEEGEREAIARSLLEREGVTDYVFKTVHRGIAKLYD</sequence>
<dbReference type="OMA" id="IPVAQFE"/>
<dbReference type="AlphaFoldDB" id="K5WZP2"/>
<name>K5WZP2_AGABU</name>
<keyword evidence="2" id="KW-1185">Reference proteome</keyword>
<dbReference type="RefSeq" id="XP_007333041.1">
    <property type="nucleotide sequence ID" value="XM_007332979.1"/>
</dbReference>
<dbReference type="EMBL" id="JH971403">
    <property type="protein sequence ID" value="EKM76318.1"/>
    <property type="molecule type" value="Genomic_DNA"/>
</dbReference>
<dbReference type="InParanoid" id="K5WZP2"/>
<dbReference type="GeneID" id="18827433"/>
<gene>
    <name evidence="1" type="ORF">AGABI1DRAFT_131409</name>
</gene>
<proteinExistence type="predicted"/>
<evidence type="ECO:0000313" key="1">
    <source>
        <dbReference type="EMBL" id="EKM76318.1"/>
    </source>
</evidence>
<dbReference type="KEGG" id="abp:AGABI1DRAFT131409"/>
<protein>
    <submittedName>
        <fullName evidence="1">Uncharacterized protein</fullName>
    </submittedName>
</protein>
<dbReference type="HOGENOM" id="CLU_145551_0_0_1"/>
<dbReference type="OrthoDB" id="3227112at2759"/>
<dbReference type="Proteomes" id="UP000008493">
    <property type="component" value="Unassembled WGS sequence"/>
</dbReference>
<organism evidence="1 2">
    <name type="scientific">Agaricus bisporus var. burnettii (strain JB137-S8 / ATCC MYA-4627 / FGSC 10392)</name>
    <name type="common">White button mushroom</name>
    <dbReference type="NCBI Taxonomy" id="597362"/>
    <lineage>
        <taxon>Eukaryota</taxon>
        <taxon>Fungi</taxon>
        <taxon>Dikarya</taxon>
        <taxon>Basidiomycota</taxon>
        <taxon>Agaricomycotina</taxon>
        <taxon>Agaricomycetes</taxon>
        <taxon>Agaricomycetidae</taxon>
        <taxon>Agaricales</taxon>
        <taxon>Agaricineae</taxon>
        <taxon>Agaricaceae</taxon>
        <taxon>Agaricus</taxon>
    </lineage>
</organism>
<accession>K5WZP2</accession>